<evidence type="ECO:0000313" key="1">
    <source>
        <dbReference type="EMBL" id="GER28840.1"/>
    </source>
</evidence>
<keyword evidence="2" id="KW-1185">Reference proteome</keyword>
<proteinExistence type="predicted"/>
<dbReference type="OrthoDB" id="1743425at2759"/>
<organism evidence="1 2">
    <name type="scientific">Striga asiatica</name>
    <name type="common">Asiatic witchweed</name>
    <name type="synonym">Buchnera asiatica</name>
    <dbReference type="NCBI Taxonomy" id="4170"/>
    <lineage>
        <taxon>Eukaryota</taxon>
        <taxon>Viridiplantae</taxon>
        <taxon>Streptophyta</taxon>
        <taxon>Embryophyta</taxon>
        <taxon>Tracheophyta</taxon>
        <taxon>Spermatophyta</taxon>
        <taxon>Magnoliopsida</taxon>
        <taxon>eudicotyledons</taxon>
        <taxon>Gunneridae</taxon>
        <taxon>Pentapetalae</taxon>
        <taxon>asterids</taxon>
        <taxon>lamiids</taxon>
        <taxon>Lamiales</taxon>
        <taxon>Orobanchaceae</taxon>
        <taxon>Buchnereae</taxon>
        <taxon>Striga</taxon>
    </lineage>
</organism>
<comment type="caution">
    <text evidence="1">The sequence shown here is derived from an EMBL/GenBank/DDBJ whole genome shotgun (WGS) entry which is preliminary data.</text>
</comment>
<name>A0A5A7P7S8_STRAF</name>
<gene>
    <name evidence="1" type="ORF">STAS_04670</name>
</gene>
<keyword evidence="1" id="KW-0067">ATP-binding</keyword>
<dbReference type="AlphaFoldDB" id="A0A5A7P7S8"/>
<reference evidence="2" key="1">
    <citation type="journal article" date="2019" name="Curr. Biol.">
        <title>Genome Sequence of Striga asiatica Provides Insight into the Evolution of Plant Parasitism.</title>
        <authorList>
            <person name="Yoshida S."/>
            <person name="Kim S."/>
            <person name="Wafula E.K."/>
            <person name="Tanskanen J."/>
            <person name="Kim Y.M."/>
            <person name="Honaas L."/>
            <person name="Yang Z."/>
            <person name="Spallek T."/>
            <person name="Conn C.E."/>
            <person name="Ichihashi Y."/>
            <person name="Cheong K."/>
            <person name="Cui S."/>
            <person name="Der J.P."/>
            <person name="Gundlach H."/>
            <person name="Jiao Y."/>
            <person name="Hori C."/>
            <person name="Ishida J.K."/>
            <person name="Kasahara H."/>
            <person name="Kiba T."/>
            <person name="Kim M.S."/>
            <person name="Koo N."/>
            <person name="Laohavisit A."/>
            <person name="Lee Y.H."/>
            <person name="Lumba S."/>
            <person name="McCourt P."/>
            <person name="Mortimer J.C."/>
            <person name="Mutuku J.M."/>
            <person name="Nomura T."/>
            <person name="Sasaki-Sekimoto Y."/>
            <person name="Seto Y."/>
            <person name="Wang Y."/>
            <person name="Wakatake T."/>
            <person name="Sakakibara H."/>
            <person name="Demura T."/>
            <person name="Yamaguchi S."/>
            <person name="Yoneyama K."/>
            <person name="Manabe R.I."/>
            <person name="Nelson D.C."/>
            <person name="Schulman A.H."/>
            <person name="Timko M.P."/>
            <person name="dePamphilis C.W."/>
            <person name="Choi D."/>
            <person name="Shirasu K."/>
        </authorList>
    </citation>
    <scope>NUCLEOTIDE SEQUENCE [LARGE SCALE GENOMIC DNA]</scope>
    <source>
        <strain evidence="2">cv. UVA1</strain>
    </source>
</reference>
<dbReference type="Proteomes" id="UP000325081">
    <property type="component" value="Unassembled WGS sequence"/>
</dbReference>
<keyword evidence="1" id="KW-0547">Nucleotide-binding</keyword>
<dbReference type="GO" id="GO:0004386">
    <property type="term" value="F:helicase activity"/>
    <property type="evidence" value="ECO:0007669"/>
    <property type="project" value="UniProtKB-KW"/>
</dbReference>
<dbReference type="EMBL" id="BKCP01003335">
    <property type="protein sequence ID" value="GER28840.1"/>
    <property type="molecule type" value="Genomic_DNA"/>
</dbReference>
<evidence type="ECO:0000313" key="2">
    <source>
        <dbReference type="Proteomes" id="UP000325081"/>
    </source>
</evidence>
<keyword evidence="1" id="KW-0378">Hydrolase</keyword>
<sequence>MAARRPFSQTRNLLHVTPALLGSLVPYGLSDQRGRGKGLLVWPHKEEFLQVLKANQTLILVGEIGGYRRPDRLATQGLGATASEGAIGYDWCSWPDRQGAGEASIFRVERHG</sequence>
<accession>A0A5A7P7S8</accession>
<keyword evidence="1" id="KW-0347">Helicase</keyword>
<protein>
    <submittedName>
        <fullName evidence="1">ATP-dependent RNA helicase-like protein</fullName>
    </submittedName>
</protein>